<evidence type="ECO:0000256" key="1">
    <source>
        <dbReference type="SAM" id="MobiDB-lite"/>
    </source>
</evidence>
<protein>
    <submittedName>
        <fullName evidence="2">Uncharacterized protein</fullName>
    </submittedName>
</protein>
<organism evidence="2 3">
    <name type="scientific">Eleusine coracana subsp. coracana</name>
    <dbReference type="NCBI Taxonomy" id="191504"/>
    <lineage>
        <taxon>Eukaryota</taxon>
        <taxon>Viridiplantae</taxon>
        <taxon>Streptophyta</taxon>
        <taxon>Embryophyta</taxon>
        <taxon>Tracheophyta</taxon>
        <taxon>Spermatophyta</taxon>
        <taxon>Magnoliopsida</taxon>
        <taxon>Liliopsida</taxon>
        <taxon>Poales</taxon>
        <taxon>Poaceae</taxon>
        <taxon>PACMAD clade</taxon>
        <taxon>Chloridoideae</taxon>
        <taxon>Cynodonteae</taxon>
        <taxon>Eleusininae</taxon>
        <taxon>Eleusine</taxon>
    </lineage>
</organism>
<dbReference type="EMBL" id="BQKI01000083">
    <property type="protein sequence ID" value="GJN31883.1"/>
    <property type="molecule type" value="Genomic_DNA"/>
</dbReference>
<dbReference type="Proteomes" id="UP001054889">
    <property type="component" value="Unassembled WGS sequence"/>
</dbReference>
<reference evidence="2" key="1">
    <citation type="journal article" date="2018" name="DNA Res.">
        <title>Multiple hybrid de novo genome assembly of finger millet, an orphan allotetraploid crop.</title>
        <authorList>
            <person name="Hatakeyama M."/>
            <person name="Aluri S."/>
            <person name="Balachadran M.T."/>
            <person name="Sivarajan S.R."/>
            <person name="Patrignani A."/>
            <person name="Gruter S."/>
            <person name="Poveda L."/>
            <person name="Shimizu-Inatsugi R."/>
            <person name="Baeten J."/>
            <person name="Francoijs K.J."/>
            <person name="Nataraja K.N."/>
            <person name="Reddy Y.A.N."/>
            <person name="Phadnis S."/>
            <person name="Ravikumar R.L."/>
            <person name="Schlapbach R."/>
            <person name="Sreeman S.M."/>
            <person name="Shimizu K.K."/>
        </authorList>
    </citation>
    <scope>NUCLEOTIDE SEQUENCE</scope>
</reference>
<evidence type="ECO:0000313" key="2">
    <source>
        <dbReference type="EMBL" id="GJN31883.1"/>
    </source>
</evidence>
<evidence type="ECO:0000313" key="3">
    <source>
        <dbReference type="Proteomes" id="UP001054889"/>
    </source>
</evidence>
<keyword evidence="3" id="KW-1185">Reference proteome</keyword>
<feature type="region of interest" description="Disordered" evidence="1">
    <location>
        <begin position="110"/>
        <end position="133"/>
    </location>
</feature>
<sequence length="133" mass="14965">MRFGGHGESRRGRRRSGERGARRARQLEDPLHVLNSASRQEQRPSKRAAPCDFGSAAVPFLSIWFGLRPPCIFYDKPRLIHGVKVRHTTFLTVRSSMEAWGSACKDDRAAGATPGVGWQPQRLDATYGRQPHR</sequence>
<name>A0AAV5FB42_ELECO</name>
<accession>A0AAV5FB42</accession>
<feature type="compositionally biased region" description="Basic and acidic residues" evidence="1">
    <location>
        <begin position="1"/>
        <end position="31"/>
    </location>
</feature>
<reference evidence="2" key="2">
    <citation type="submission" date="2021-12" db="EMBL/GenBank/DDBJ databases">
        <title>Resequencing data analysis of finger millet.</title>
        <authorList>
            <person name="Hatakeyama M."/>
            <person name="Aluri S."/>
            <person name="Balachadran M.T."/>
            <person name="Sivarajan S.R."/>
            <person name="Poveda L."/>
            <person name="Shimizu-Inatsugi R."/>
            <person name="Schlapbach R."/>
            <person name="Sreeman S.M."/>
            <person name="Shimizu K.K."/>
        </authorList>
    </citation>
    <scope>NUCLEOTIDE SEQUENCE</scope>
</reference>
<comment type="caution">
    <text evidence="2">The sequence shown here is derived from an EMBL/GenBank/DDBJ whole genome shotgun (WGS) entry which is preliminary data.</text>
</comment>
<proteinExistence type="predicted"/>
<dbReference type="AlphaFoldDB" id="A0AAV5FB42"/>
<feature type="region of interest" description="Disordered" evidence="1">
    <location>
        <begin position="1"/>
        <end position="50"/>
    </location>
</feature>
<gene>
    <name evidence="2" type="primary">gb20338</name>
    <name evidence="2" type="ORF">PR202_gb20338</name>
</gene>